<evidence type="ECO:0000313" key="7">
    <source>
        <dbReference type="EMBL" id="MFC5068627.1"/>
    </source>
</evidence>
<feature type="transmembrane region" description="Helical" evidence="6">
    <location>
        <begin position="166"/>
        <end position="187"/>
    </location>
</feature>
<dbReference type="PANTHER" id="PTHR30250:SF11">
    <property type="entry name" value="O-ANTIGEN TRANSPORTER-RELATED"/>
    <property type="match status" value="1"/>
</dbReference>
<evidence type="ECO:0000256" key="5">
    <source>
        <dbReference type="ARBA" id="ARBA00023136"/>
    </source>
</evidence>
<keyword evidence="5 6" id="KW-0472">Membrane</keyword>
<feature type="transmembrane region" description="Helical" evidence="6">
    <location>
        <begin position="312"/>
        <end position="338"/>
    </location>
</feature>
<feature type="transmembrane region" description="Helical" evidence="6">
    <location>
        <begin position="101"/>
        <end position="119"/>
    </location>
</feature>
<dbReference type="InterPro" id="IPR050833">
    <property type="entry name" value="Poly_Biosynth_Transport"/>
</dbReference>
<evidence type="ECO:0000256" key="6">
    <source>
        <dbReference type="SAM" id="Phobius"/>
    </source>
</evidence>
<feature type="transmembrane region" description="Helical" evidence="6">
    <location>
        <begin position="235"/>
        <end position="259"/>
    </location>
</feature>
<dbReference type="EMBL" id="JBHSJF010000006">
    <property type="protein sequence ID" value="MFC5068627.1"/>
    <property type="molecule type" value="Genomic_DNA"/>
</dbReference>
<gene>
    <name evidence="7" type="ORF">ACFPFW_11465</name>
</gene>
<feature type="transmembrane region" description="Helical" evidence="6">
    <location>
        <begin position="131"/>
        <end position="154"/>
    </location>
</feature>
<evidence type="ECO:0000256" key="3">
    <source>
        <dbReference type="ARBA" id="ARBA00022692"/>
    </source>
</evidence>
<keyword evidence="3 6" id="KW-0812">Transmembrane</keyword>
<protein>
    <submittedName>
        <fullName evidence="7">Oligosaccharide flippase family protein</fullName>
    </submittedName>
</protein>
<feature type="transmembrane region" description="Helical" evidence="6">
    <location>
        <begin position="406"/>
        <end position="425"/>
    </location>
</feature>
<reference evidence="8" key="1">
    <citation type="journal article" date="2019" name="Int. J. Syst. Evol. Microbiol.">
        <title>The Global Catalogue of Microorganisms (GCM) 10K type strain sequencing project: providing services to taxonomists for standard genome sequencing and annotation.</title>
        <authorList>
            <consortium name="The Broad Institute Genomics Platform"/>
            <consortium name="The Broad Institute Genome Sequencing Center for Infectious Disease"/>
            <person name="Wu L."/>
            <person name="Ma J."/>
        </authorList>
    </citation>
    <scope>NUCLEOTIDE SEQUENCE [LARGE SCALE GENOMIC DNA]</scope>
    <source>
        <strain evidence="8">CGMCC 1.16444</strain>
    </source>
</reference>
<dbReference type="Proteomes" id="UP001595796">
    <property type="component" value="Unassembled WGS sequence"/>
</dbReference>
<dbReference type="RefSeq" id="WP_379770780.1">
    <property type="nucleotide sequence ID" value="NZ_JBHSJF010000006.1"/>
</dbReference>
<evidence type="ECO:0000256" key="2">
    <source>
        <dbReference type="ARBA" id="ARBA00022475"/>
    </source>
</evidence>
<sequence>MPVMPRGDLENQSANRIARGAFAAFIIYSAGVGLAYCSQLVIARFLAVDAYGVYAYVMAWVTVLAYFSALGFDIALLRFLPAYEAESAWPLFRGVIQYAERRALAVGILIILAGAYIVLVRDISTQLRDTFLVGLFLVPVLALLWIRSSVVRAFGGVLWAVAPNRVVREGIVIGLVSLASVGLGWSLDASRVMMATLAGAVVGLLLATLGMHKLRPHVIDSASPEYDAEVWRRAALPLVIMAAIEALLNRTGVILLGWFGDTNAAGIYSLAFNIAFVVALPLVAINTLFAPTISGLFARNEQVTLQKLITKAATWTLAASSFIGVALFVLAAELFAWFGPGYEAGVPALRILLIAQVIVAAGGSQLHVMMMTGHERSAAVLLVSSTIGNLVASAGLIGAFGLNGAAIGTAATLIIWNLAMALFLWRRLGLMAGVLAFFQVGLARTGWLLARAPPPLRRALGRLRHSFRF</sequence>
<dbReference type="InterPro" id="IPR002797">
    <property type="entry name" value="Polysacc_synth"/>
</dbReference>
<dbReference type="Pfam" id="PF01943">
    <property type="entry name" value="Polysacc_synt"/>
    <property type="match status" value="1"/>
</dbReference>
<evidence type="ECO:0000256" key="4">
    <source>
        <dbReference type="ARBA" id="ARBA00022989"/>
    </source>
</evidence>
<dbReference type="PANTHER" id="PTHR30250">
    <property type="entry name" value="PST FAMILY PREDICTED COLANIC ACID TRANSPORTER"/>
    <property type="match status" value="1"/>
</dbReference>
<feature type="transmembrane region" description="Helical" evidence="6">
    <location>
        <begin position="21"/>
        <end position="47"/>
    </location>
</feature>
<keyword evidence="2" id="KW-1003">Cell membrane</keyword>
<feature type="transmembrane region" description="Helical" evidence="6">
    <location>
        <begin position="344"/>
        <end position="366"/>
    </location>
</feature>
<name>A0ABV9Z3C7_9HYPH</name>
<evidence type="ECO:0000313" key="8">
    <source>
        <dbReference type="Proteomes" id="UP001595796"/>
    </source>
</evidence>
<organism evidence="7 8">
    <name type="scientific">Flaviflagellibacter deserti</name>
    <dbReference type="NCBI Taxonomy" id="2267266"/>
    <lineage>
        <taxon>Bacteria</taxon>
        <taxon>Pseudomonadati</taxon>
        <taxon>Pseudomonadota</taxon>
        <taxon>Alphaproteobacteria</taxon>
        <taxon>Hyphomicrobiales</taxon>
        <taxon>Flaviflagellibacter</taxon>
    </lineage>
</organism>
<feature type="transmembrane region" description="Helical" evidence="6">
    <location>
        <begin position="193"/>
        <end position="214"/>
    </location>
</feature>
<comment type="subcellular location">
    <subcellularLocation>
        <location evidence="1">Cell membrane</location>
        <topology evidence="1">Multi-pass membrane protein</topology>
    </subcellularLocation>
</comment>
<evidence type="ECO:0000256" key="1">
    <source>
        <dbReference type="ARBA" id="ARBA00004651"/>
    </source>
</evidence>
<keyword evidence="8" id="KW-1185">Reference proteome</keyword>
<keyword evidence="4 6" id="KW-1133">Transmembrane helix</keyword>
<comment type="caution">
    <text evidence="7">The sequence shown here is derived from an EMBL/GenBank/DDBJ whole genome shotgun (WGS) entry which is preliminary data.</text>
</comment>
<feature type="transmembrane region" description="Helical" evidence="6">
    <location>
        <begin position="53"/>
        <end position="80"/>
    </location>
</feature>
<feature type="transmembrane region" description="Helical" evidence="6">
    <location>
        <begin position="265"/>
        <end position="291"/>
    </location>
</feature>
<feature type="transmembrane region" description="Helical" evidence="6">
    <location>
        <begin position="378"/>
        <end position="400"/>
    </location>
</feature>
<accession>A0ABV9Z3C7</accession>
<proteinExistence type="predicted"/>
<feature type="transmembrane region" description="Helical" evidence="6">
    <location>
        <begin position="432"/>
        <end position="450"/>
    </location>
</feature>